<comment type="caution">
    <text evidence="2">The sequence shown here is derived from an EMBL/GenBank/DDBJ whole genome shotgun (WGS) entry which is preliminary data.</text>
</comment>
<organism evidence="2 3">
    <name type="scientific">Acinetobacter tianfuensis</name>
    <dbReference type="NCBI Taxonomy" id="2419603"/>
    <lineage>
        <taxon>Bacteria</taxon>
        <taxon>Pseudomonadati</taxon>
        <taxon>Pseudomonadota</taxon>
        <taxon>Gammaproteobacteria</taxon>
        <taxon>Moraxellales</taxon>
        <taxon>Moraxellaceae</taxon>
        <taxon>Acinetobacter</taxon>
    </lineage>
</organism>
<dbReference type="Proteomes" id="UP000282388">
    <property type="component" value="Unassembled WGS sequence"/>
</dbReference>
<dbReference type="InterPro" id="IPR005590">
    <property type="entry name" value="DUF333"/>
</dbReference>
<proteinExistence type="predicted"/>
<dbReference type="Pfam" id="PF03891">
    <property type="entry name" value="DUF333"/>
    <property type="match status" value="1"/>
</dbReference>
<evidence type="ECO:0000313" key="3">
    <source>
        <dbReference type="Proteomes" id="UP000282388"/>
    </source>
</evidence>
<evidence type="ECO:0000256" key="1">
    <source>
        <dbReference type="SAM" id="SignalP"/>
    </source>
</evidence>
<keyword evidence="3" id="KW-1185">Reference proteome</keyword>
<accession>A0A3A8EFS1</accession>
<gene>
    <name evidence="2" type="ORF">D7V32_13870</name>
</gene>
<dbReference type="EMBL" id="RAXV01000035">
    <property type="protein sequence ID" value="RKG29660.1"/>
    <property type="molecule type" value="Genomic_DNA"/>
</dbReference>
<dbReference type="OrthoDB" id="148878at2"/>
<dbReference type="Pfam" id="PF11720">
    <property type="entry name" value="Inhibitor_I78"/>
    <property type="match status" value="1"/>
</dbReference>
<dbReference type="PANTHER" id="PTHR38008:SF2">
    <property type="entry name" value="HEMOLYSIN"/>
    <property type="match status" value="1"/>
</dbReference>
<feature type="chain" id="PRO_5017485044" evidence="1">
    <location>
        <begin position="19"/>
        <end position="143"/>
    </location>
</feature>
<sequence>MKHLVWMSLVLVGLAGCAAQKTESTAQKIGMTNPASQYCVEQGGKLEIRNENNGQVGYCHLANGQVVEEWALLRSSQSNCVPEEANRLVGQSNVSEDQIKTLTKSQIVRMVKPEQPVTMDYRSERVTVTVDPNSNKIIAANCG</sequence>
<dbReference type="Gene3D" id="3.30.10.10">
    <property type="entry name" value="Trypsin Inhibitor V, subunit A"/>
    <property type="match status" value="1"/>
</dbReference>
<dbReference type="AlphaFoldDB" id="A0A3A8EFS1"/>
<protein>
    <submittedName>
        <fullName evidence="2">DUF333 domain-containing protein</fullName>
    </submittedName>
</protein>
<dbReference type="PROSITE" id="PS51257">
    <property type="entry name" value="PROKAR_LIPOPROTEIN"/>
    <property type="match status" value="1"/>
</dbReference>
<dbReference type="PANTHER" id="PTHR38008">
    <property type="entry name" value="HEMOLYSIN-RELATED"/>
    <property type="match status" value="1"/>
</dbReference>
<dbReference type="InterPro" id="IPR021719">
    <property type="entry name" value="Prot_inh_I78"/>
</dbReference>
<evidence type="ECO:0000313" key="2">
    <source>
        <dbReference type="EMBL" id="RKG29660.1"/>
    </source>
</evidence>
<feature type="signal peptide" evidence="1">
    <location>
        <begin position="1"/>
        <end position="18"/>
    </location>
</feature>
<dbReference type="RefSeq" id="WP_120403434.1">
    <property type="nucleotide sequence ID" value="NZ_RAXV01000035.1"/>
</dbReference>
<keyword evidence="1" id="KW-0732">Signal</keyword>
<name>A0A3A8EFS1_9GAMM</name>
<reference evidence="2 3" key="1">
    <citation type="submission" date="2018-09" db="EMBL/GenBank/DDBJ databases">
        <title>The draft genome of Acinetobacter spp. strains.</title>
        <authorList>
            <person name="Qin J."/>
            <person name="Feng Y."/>
            <person name="Zong Z."/>
        </authorList>
    </citation>
    <scope>NUCLEOTIDE SEQUENCE [LARGE SCALE GENOMIC DNA]</scope>
    <source>
        <strain evidence="2 3">WCHAc060012</strain>
    </source>
</reference>